<dbReference type="CDD" id="cd06897">
    <property type="entry name" value="PX_SNARE"/>
    <property type="match status" value="1"/>
</dbReference>
<dbReference type="SUPFAM" id="SSF64268">
    <property type="entry name" value="PX domain"/>
    <property type="match status" value="1"/>
</dbReference>
<dbReference type="SUPFAM" id="SSF58038">
    <property type="entry name" value="SNARE fusion complex"/>
    <property type="match status" value="1"/>
</dbReference>
<sequence length="383" mass="41390">MPPPLQISIPSTHTAPNPKPHTVYNITLTLPLRSHILQKRYSDFTDLHTSLTSETKTAPPLPLPPKSWLRSTTSSPALTEDRRKGLESYLRAILDSDDGRWRQSKAWRDFLELPKGLTASSSLRSTGAAAGSDWGDTSLSSSSAGGEKLDANAWLGVHRDIKTQIHNARLGLRKREAAATTTEQHAAAAEVKGQLVKAATGIARCEAALKGLGAGEDGWSGGLGEGEIRRRRDLLVAARKEVEGLETQLRSLAVKNLGPGGEMGSAVVSQADKKGLWEGTSAGSGSARPGVKTGRVLGGLAKETERTRELDNKQVLQLQKDVMEEQEQDVLEIGKAVSRMKEMGILINEELVVQNQMLGLVEADVDRVQSKLDVGKKRMAKIH</sequence>
<dbReference type="InterPro" id="IPR000727">
    <property type="entry name" value="T_SNARE_dom"/>
</dbReference>
<dbReference type="OrthoDB" id="428895at2759"/>
<dbReference type="STRING" id="40998.A0A2P8AIJ2"/>
<dbReference type="GO" id="GO:0000329">
    <property type="term" value="C:fungal-type vacuole membrane"/>
    <property type="evidence" value="ECO:0007669"/>
    <property type="project" value="UniProtKB-ARBA"/>
</dbReference>
<evidence type="ECO:0000259" key="6">
    <source>
        <dbReference type="PROSITE" id="PS50192"/>
    </source>
</evidence>
<gene>
    <name evidence="8" type="ORF">B9Z65_1167</name>
</gene>
<dbReference type="SMART" id="SM00397">
    <property type="entry name" value="t_SNARE"/>
    <property type="match status" value="1"/>
</dbReference>
<comment type="function">
    <text evidence="4">Essential for proper morphogenesis of the vacuole. May exist as structural reinforcement on the surface of the vacuolar membrane and be required for maintenance against rupture by osmotic pressure.</text>
</comment>
<feature type="domain" description="T-SNARE coiled-coil homology" evidence="6">
    <location>
        <begin position="320"/>
        <end position="382"/>
    </location>
</feature>
<dbReference type="AlphaFoldDB" id="A0A2P8AIJ2"/>
<feature type="region of interest" description="Disordered" evidence="5">
    <location>
        <begin position="122"/>
        <end position="142"/>
    </location>
</feature>
<comment type="subcellular location">
    <subcellularLocation>
        <location evidence="1">Vacuole</location>
    </subcellularLocation>
</comment>
<dbReference type="GO" id="GO:0035091">
    <property type="term" value="F:phosphatidylinositol binding"/>
    <property type="evidence" value="ECO:0007669"/>
    <property type="project" value="InterPro"/>
</dbReference>
<dbReference type="InterPro" id="IPR036871">
    <property type="entry name" value="PX_dom_sf"/>
</dbReference>
<feature type="region of interest" description="Disordered" evidence="5">
    <location>
        <begin position="1"/>
        <end position="20"/>
    </location>
</feature>
<protein>
    <submittedName>
        <fullName evidence="8">Vacuolar morphoproteinsis protein 7</fullName>
    </submittedName>
</protein>
<proteinExistence type="predicted"/>
<dbReference type="InterPro" id="IPR001683">
    <property type="entry name" value="PX_dom"/>
</dbReference>
<accession>A0A2P8AIJ2</accession>
<evidence type="ECO:0000313" key="9">
    <source>
        <dbReference type="Proteomes" id="UP000243723"/>
    </source>
</evidence>
<dbReference type="CDD" id="cd15858">
    <property type="entry name" value="SNARE_VAM7"/>
    <property type="match status" value="1"/>
</dbReference>
<dbReference type="PROSITE" id="PS50195">
    <property type="entry name" value="PX"/>
    <property type="match status" value="1"/>
</dbReference>
<evidence type="ECO:0000256" key="1">
    <source>
        <dbReference type="ARBA" id="ARBA00004116"/>
    </source>
</evidence>
<organism evidence="8 9">
    <name type="scientific">Elsinoe australis</name>
    <dbReference type="NCBI Taxonomy" id="40998"/>
    <lineage>
        <taxon>Eukaryota</taxon>
        <taxon>Fungi</taxon>
        <taxon>Dikarya</taxon>
        <taxon>Ascomycota</taxon>
        <taxon>Pezizomycotina</taxon>
        <taxon>Dothideomycetes</taxon>
        <taxon>Dothideomycetidae</taxon>
        <taxon>Myriangiales</taxon>
        <taxon>Elsinoaceae</taxon>
        <taxon>Elsinoe</taxon>
    </lineage>
</organism>
<dbReference type="PROSITE" id="PS50192">
    <property type="entry name" value="T_SNARE"/>
    <property type="match status" value="1"/>
</dbReference>
<dbReference type="Pfam" id="PF00787">
    <property type="entry name" value="PX"/>
    <property type="match status" value="1"/>
</dbReference>
<evidence type="ECO:0000313" key="8">
    <source>
        <dbReference type="EMBL" id="PSK60269.1"/>
    </source>
</evidence>
<evidence type="ECO:0000256" key="5">
    <source>
        <dbReference type="SAM" id="MobiDB-lite"/>
    </source>
</evidence>
<keyword evidence="2" id="KW-0926">Vacuole</keyword>
<dbReference type="EMBL" id="NHZQ01000003">
    <property type="protein sequence ID" value="PSK60269.1"/>
    <property type="molecule type" value="Genomic_DNA"/>
</dbReference>
<feature type="domain" description="PX" evidence="7">
    <location>
        <begin position="2"/>
        <end position="117"/>
    </location>
</feature>
<dbReference type="GO" id="GO:0016192">
    <property type="term" value="P:vesicle-mediated transport"/>
    <property type="evidence" value="ECO:0007669"/>
    <property type="project" value="UniProtKB-ARBA"/>
</dbReference>
<evidence type="ECO:0000259" key="7">
    <source>
        <dbReference type="PROSITE" id="PS50195"/>
    </source>
</evidence>
<dbReference type="FunFam" id="1.20.5.110:FF:000058">
    <property type="entry name" value="VAM7p Vacuolar SNARE protein"/>
    <property type="match status" value="1"/>
</dbReference>
<feature type="region of interest" description="Disordered" evidence="5">
    <location>
        <begin position="51"/>
        <end position="81"/>
    </location>
</feature>
<dbReference type="SMART" id="SM00312">
    <property type="entry name" value="PX"/>
    <property type="match status" value="1"/>
</dbReference>
<reference evidence="8 9" key="1">
    <citation type="submission" date="2017-05" db="EMBL/GenBank/DDBJ databases">
        <title>Draft genome sequence of Elsinoe australis.</title>
        <authorList>
            <person name="Cheng Q."/>
        </authorList>
    </citation>
    <scope>NUCLEOTIDE SEQUENCE [LARGE SCALE GENOMIC DNA]</scope>
    <source>
        <strain evidence="8 9">NL1</strain>
    </source>
</reference>
<dbReference type="GO" id="GO:0007034">
    <property type="term" value="P:vacuolar transport"/>
    <property type="evidence" value="ECO:0007669"/>
    <property type="project" value="UniProtKB-ARBA"/>
</dbReference>
<name>A0A2P8AIJ2_9PEZI</name>
<evidence type="ECO:0000256" key="2">
    <source>
        <dbReference type="ARBA" id="ARBA00022554"/>
    </source>
</evidence>
<dbReference type="Proteomes" id="UP000243723">
    <property type="component" value="Unassembled WGS sequence"/>
</dbReference>
<dbReference type="GO" id="GO:0097576">
    <property type="term" value="P:vacuole fusion"/>
    <property type="evidence" value="ECO:0007669"/>
    <property type="project" value="UniProtKB-ARBA"/>
</dbReference>
<feature type="compositionally biased region" description="Low complexity" evidence="5">
    <location>
        <begin position="131"/>
        <end position="142"/>
    </location>
</feature>
<keyword evidence="9" id="KW-1185">Reference proteome</keyword>
<dbReference type="Gene3D" id="1.20.5.110">
    <property type="match status" value="1"/>
</dbReference>
<comment type="caution">
    <text evidence="8">The sequence shown here is derived from an EMBL/GenBank/DDBJ whole genome shotgun (WGS) entry which is preliminary data.</text>
</comment>
<evidence type="ECO:0000256" key="4">
    <source>
        <dbReference type="ARBA" id="ARBA00054927"/>
    </source>
</evidence>
<dbReference type="PANTHER" id="PTHR22775:SF3">
    <property type="entry name" value="SORTING NEXIN-13"/>
    <property type="match status" value="1"/>
</dbReference>
<dbReference type="PANTHER" id="PTHR22775">
    <property type="entry name" value="SORTING NEXIN"/>
    <property type="match status" value="1"/>
</dbReference>
<keyword evidence="3" id="KW-0175">Coiled coil</keyword>
<evidence type="ECO:0000256" key="3">
    <source>
        <dbReference type="ARBA" id="ARBA00023054"/>
    </source>
</evidence>
<dbReference type="Gene3D" id="3.30.1520.10">
    <property type="entry name" value="Phox-like domain"/>
    <property type="match status" value="1"/>
</dbReference>